<feature type="region of interest" description="Disordered" evidence="1">
    <location>
        <begin position="1"/>
        <end position="22"/>
    </location>
</feature>
<feature type="region of interest" description="Disordered" evidence="1">
    <location>
        <begin position="61"/>
        <end position="83"/>
    </location>
</feature>
<proteinExistence type="predicted"/>
<evidence type="ECO:0000313" key="3">
    <source>
        <dbReference type="Proteomes" id="UP000660454"/>
    </source>
</evidence>
<comment type="caution">
    <text evidence="2">The sequence shown here is derived from an EMBL/GenBank/DDBJ whole genome shotgun (WGS) entry which is preliminary data.</text>
</comment>
<reference evidence="2 3" key="1">
    <citation type="submission" date="2021-01" db="EMBL/GenBank/DDBJ databases">
        <title>Whole genome shotgun sequence of Microbispora siamensis NBRC 104113.</title>
        <authorList>
            <person name="Komaki H."/>
            <person name="Tamura T."/>
        </authorList>
    </citation>
    <scope>NUCLEOTIDE SEQUENCE [LARGE SCALE GENOMIC DNA]</scope>
    <source>
        <strain evidence="2 3">NBRC 104113</strain>
    </source>
</reference>
<dbReference type="EMBL" id="BOOF01000020">
    <property type="protein sequence ID" value="GIH62949.1"/>
    <property type="molecule type" value="Genomic_DNA"/>
</dbReference>
<keyword evidence="3" id="KW-1185">Reference proteome</keyword>
<dbReference type="Proteomes" id="UP000660454">
    <property type="component" value="Unassembled WGS sequence"/>
</dbReference>
<name>A0ABQ4GNE1_9ACTN</name>
<accession>A0ABQ4GNE1</accession>
<gene>
    <name evidence="2" type="ORF">Msi02_37660</name>
</gene>
<evidence type="ECO:0000313" key="2">
    <source>
        <dbReference type="EMBL" id="GIH62949.1"/>
    </source>
</evidence>
<sequence>MLSASKSGALSPMSGSRAGSAPGVAAEVTAEVMVASFPRHAARSGPARECRRVAALASSSNASSIGPVPAMAGGDHDRFAPIR</sequence>
<feature type="compositionally biased region" description="Basic and acidic residues" evidence="1">
    <location>
        <begin position="74"/>
        <end position="83"/>
    </location>
</feature>
<evidence type="ECO:0000256" key="1">
    <source>
        <dbReference type="SAM" id="MobiDB-lite"/>
    </source>
</evidence>
<organism evidence="2 3">
    <name type="scientific">Microbispora siamensis</name>
    <dbReference type="NCBI Taxonomy" id="564413"/>
    <lineage>
        <taxon>Bacteria</taxon>
        <taxon>Bacillati</taxon>
        <taxon>Actinomycetota</taxon>
        <taxon>Actinomycetes</taxon>
        <taxon>Streptosporangiales</taxon>
        <taxon>Streptosporangiaceae</taxon>
        <taxon>Microbispora</taxon>
    </lineage>
</organism>
<protein>
    <submittedName>
        <fullName evidence="2">Uncharacterized protein</fullName>
    </submittedName>
</protein>